<name>A0A1H6LL02_9PSED</name>
<dbReference type="InterPro" id="IPR011979">
    <property type="entry name" value="Antitox_Xre"/>
</dbReference>
<reference evidence="2 3" key="1">
    <citation type="submission" date="2016-10" db="EMBL/GenBank/DDBJ databases">
        <authorList>
            <person name="de Groot N.N."/>
        </authorList>
    </citation>
    <scope>NUCLEOTIDE SEQUENCE [LARGE SCALE GENOMIC DNA]</scope>
    <source>
        <strain evidence="2 3">LMG 2158</strain>
    </source>
</reference>
<protein>
    <submittedName>
        <fullName evidence="2">Putative toxin-antitoxin system antitoxin component, TIGR02293 family</fullName>
    </submittedName>
</protein>
<dbReference type="NCBIfam" id="TIGR02293">
    <property type="entry name" value="TAS_TIGR02293"/>
    <property type="match status" value="1"/>
</dbReference>
<accession>A0A1H6LL02</accession>
<feature type="domain" description="Antitoxin Xre/MbcA/ParS-like toxin-binding" evidence="1">
    <location>
        <begin position="159"/>
        <end position="207"/>
    </location>
</feature>
<dbReference type="EMBL" id="LT629972">
    <property type="protein sequence ID" value="SEH85323.1"/>
    <property type="molecule type" value="Genomic_DNA"/>
</dbReference>
<gene>
    <name evidence="2" type="ORF">SAMN05216581_0136</name>
</gene>
<sequence>MSERFRVRCSDAGDGTGDVYVPLPEQLLKSAGLVLGDRLSIEVRDGVIELRRLPDTAASSMALAAALRAETHRVYRRALETYLPIPSGATEHVIHELIEAGFLASHLKALCDQGKIPPAMQDRVIPLKRLVSRCKENQSLSLEESDRLFRLVHVIAMSDAVFGDQEKARRWLSKPKRQLAGRSPAELLSTSAGTHQVEELLIRVAEGLYS</sequence>
<evidence type="ECO:0000313" key="2">
    <source>
        <dbReference type="EMBL" id="SEH85323.1"/>
    </source>
</evidence>
<evidence type="ECO:0000313" key="3">
    <source>
        <dbReference type="Proteomes" id="UP000182272"/>
    </source>
</evidence>
<dbReference type="Proteomes" id="UP000182272">
    <property type="component" value="Chromosome I"/>
</dbReference>
<dbReference type="RefSeq" id="WP_029530878.1">
    <property type="nucleotide sequence ID" value="NZ_LT629972.1"/>
</dbReference>
<proteinExistence type="predicted"/>
<organism evidence="2 3">
    <name type="scientific">Pseudomonas asplenii</name>
    <dbReference type="NCBI Taxonomy" id="53407"/>
    <lineage>
        <taxon>Bacteria</taxon>
        <taxon>Pseudomonadati</taxon>
        <taxon>Pseudomonadota</taxon>
        <taxon>Gammaproteobacteria</taxon>
        <taxon>Pseudomonadales</taxon>
        <taxon>Pseudomonadaceae</taxon>
        <taxon>Pseudomonas</taxon>
    </lineage>
</organism>
<evidence type="ECO:0000259" key="1">
    <source>
        <dbReference type="Pfam" id="PF09722"/>
    </source>
</evidence>
<dbReference type="InterPro" id="IPR024467">
    <property type="entry name" value="Xre/MbcA/ParS-like_toxin-bd"/>
</dbReference>
<dbReference type="Pfam" id="PF09722">
    <property type="entry name" value="Xre_MbcA_ParS_C"/>
    <property type="match status" value="1"/>
</dbReference>
<dbReference type="AlphaFoldDB" id="A0A1H6LL02"/>